<dbReference type="InterPro" id="IPR015943">
    <property type="entry name" value="WD40/YVTN_repeat-like_dom_sf"/>
</dbReference>
<keyword evidence="2 4" id="KW-0853">WD repeat</keyword>
<dbReference type="PRINTS" id="PR00364">
    <property type="entry name" value="DISEASERSIST"/>
</dbReference>
<dbReference type="PROSITE" id="PS50294">
    <property type="entry name" value="WD_REPEATS_REGION"/>
    <property type="match status" value="2"/>
</dbReference>
<feature type="repeat" description="WD" evidence="4">
    <location>
        <begin position="1333"/>
        <end position="1355"/>
    </location>
</feature>
<dbReference type="PROSITE" id="PS00678">
    <property type="entry name" value="WD_REPEATS_1"/>
    <property type="match status" value="5"/>
</dbReference>
<dbReference type="Gene3D" id="2.130.10.10">
    <property type="entry name" value="YVTN repeat-like/Quinoprotein amine dehydrogenase"/>
    <property type="match status" value="3"/>
</dbReference>
<comment type="subcellular location">
    <subcellularLocation>
        <location evidence="1">Plastid</location>
    </subcellularLocation>
</comment>
<evidence type="ECO:0000313" key="8">
    <source>
        <dbReference type="Proteomes" id="UP000218209"/>
    </source>
</evidence>
<dbReference type="OrthoDB" id="540662at2759"/>
<dbReference type="InterPro" id="IPR001680">
    <property type="entry name" value="WD40_rpt"/>
</dbReference>
<evidence type="ECO:0000256" key="3">
    <source>
        <dbReference type="ARBA" id="ARBA00022737"/>
    </source>
</evidence>
<keyword evidence="8" id="KW-1185">Reference proteome</keyword>
<evidence type="ECO:0000256" key="1">
    <source>
        <dbReference type="ARBA" id="ARBA00004474"/>
    </source>
</evidence>
<dbReference type="PANTHER" id="PTHR22847:SF637">
    <property type="entry name" value="WD REPEAT DOMAIN 5B"/>
    <property type="match status" value="1"/>
</dbReference>
<evidence type="ECO:0000256" key="4">
    <source>
        <dbReference type="PROSITE-ProRule" id="PRU00221"/>
    </source>
</evidence>
<dbReference type="Pfam" id="PF00400">
    <property type="entry name" value="WD40"/>
    <property type="match status" value="7"/>
</dbReference>
<dbReference type="InterPro" id="IPR036322">
    <property type="entry name" value="WD40_repeat_dom_sf"/>
</dbReference>
<evidence type="ECO:0000259" key="6">
    <source>
        <dbReference type="Pfam" id="PF00931"/>
    </source>
</evidence>
<organism evidence="7 8">
    <name type="scientific">Porphyra umbilicalis</name>
    <name type="common">Purple laver</name>
    <name type="synonym">Red alga</name>
    <dbReference type="NCBI Taxonomy" id="2786"/>
    <lineage>
        <taxon>Eukaryota</taxon>
        <taxon>Rhodophyta</taxon>
        <taxon>Bangiophyceae</taxon>
        <taxon>Bangiales</taxon>
        <taxon>Bangiaceae</taxon>
        <taxon>Porphyra</taxon>
    </lineage>
</organism>
<feature type="repeat" description="WD" evidence="4">
    <location>
        <begin position="927"/>
        <end position="972"/>
    </location>
</feature>
<dbReference type="PRINTS" id="PR00320">
    <property type="entry name" value="GPROTEINBRPT"/>
</dbReference>
<dbReference type="SMART" id="SM00320">
    <property type="entry name" value="WD40"/>
    <property type="match status" value="9"/>
</dbReference>
<feature type="repeat" description="WD" evidence="4">
    <location>
        <begin position="1206"/>
        <end position="1252"/>
    </location>
</feature>
<dbReference type="InterPro" id="IPR027417">
    <property type="entry name" value="P-loop_NTPase"/>
</dbReference>
<dbReference type="InterPro" id="IPR002182">
    <property type="entry name" value="NB-ARC"/>
</dbReference>
<dbReference type="InterPro" id="IPR019775">
    <property type="entry name" value="WD40_repeat_CS"/>
</dbReference>
<dbReference type="Proteomes" id="UP000218209">
    <property type="component" value="Unassembled WGS sequence"/>
</dbReference>
<feature type="compositionally biased region" description="Polar residues" evidence="5">
    <location>
        <begin position="1"/>
        <end position="11"/>
    </location>
</feature>
<feature type="repeat" description="WD" evidence="4">
    <location>
        <begin position="1286"/>
        <end position="1308"/>
    </location>
</feature>
<dbReference type="PANTHER" id="PTHR22847">
    <property type="entry name" value="WD40 REPEAT PROTEIN"/>
    <property type="match status" value="1"/>
</dbReference>
<dbReference type="GO" id="GO:0005829">
    <property type="term" value="C:cytosol"/>
    <property type="evidence" value="ECO:0007669"/>
    <property type="project" value="UniProtKB-ARBA"/>
</dbReference>
<dbReference type="Gene3D" id="1.10.10.10">
    <property type="entry name" value="Winged helix-like DNA-binding domain superfamily/Winged helix DNA-binding domain"/>
    <property type="match status" value="1"/>
</dbReference>
<dbReference type="CDD" id="cd00200">
    <property type="entry name" value="WD40"/>
    <property type="match status" value="2"/>
</dbReference>
<feature type="repeat" description="WD" evidence="4">
    <location>
        <begin position="1022"/>
        <end position="1069"/>
    </location>
</feature>
<evidence type="ECO:0000256" key="2">
    <source>
        <dbReference type="ARBA" id="ARBA00022574"/>
    </source>
</evidence>
<dbReference type="Pfam" id="PF00931">
    <property type="entry name" value="NB-ARC"/>
    <property type="match status" value="1"/>
</dbReference>
<dbReference type="EMBL" id="KV918829">
    <property type="protein sequence ID" value="OSX77740.1"/>
    <property type="molecule type" value="Genomic_DNA"/>
</dbReference>
<dbReference type="GO" id="GO:0009536">
    <property type="term" value="C:plastid"/>
    <property type="evidence" value="ECO:0007669"/>
    <property type="project" value="UniProtKB-SubCell"/>
</dbReference>
<keyword evidence="3" id="KW-0677">Repeat</keyword>
<dbReference type="PROSITE" id="PS50231">
    <property type="entry name" value="RICIN_B_LECTIN"/>
    <property type="match status" value="1"/>
</dbReference>
<name>A0A1X6PAG3_PORUM</name>
<feature type="repeat" description="WD" evidence="4">
    <location>
        <begin position="1403"/>
        <end position="1449"/>
    </location>
</feature>
<feature type="repeat" description="WD" evidence="4">
    <location>
        <begin position="996"/>
        <end position="1021"/>
    </location>
</feature>
<evidence type="ECO:0000313" key="7">
    <source>
        <dbReference type="EMBL" id="OSX77740.1"/>
    </source>
</evidence>
<accession>A0A1X6PAG3</accession>
<proteinExistence type="predicted"/>
<dbReference type="SUPFAM" id="SSF52540">
    <property type="entry name" value="P-loop containing nucleoside triphosphate hydrolases"/>
    <property type="match status" value="1"/>
</dbReference>
<feature type="domain" description="NB-ARC" evidence="6">
    <location>
        <begin position="385"/>
        <end position="516"/>
    </location>
</feature>
<dbReference type="InterPro" id="IPR020472">
    <property type="entry name" value="WD40_PAC1"/>
</dbReference>
<reference evidence="7 8" key="1">
    <citation type="submission" date="2017-03" db="EMBL/GenBank/DDBJ databases">
        <title>WGS assembly of Porphyra umbilicalis.</title>
        <authorList>
            <person name="Brawley S.H."/>
            <person name="Blouin N.A."/>
            <person name="Ficko-Blean E."/>
            <person name="Wheeler G.L."/>
            <person name="Lohr M."/>
            <person name="Goodson H.V."/>
            <person name="Jenkins J.W."/>
            <person name="Blaby-Haas C.E."/>
            <person name="Helliwell K.E."/>
            <person name="Chan C."/>
            <person name="Marriage T."/>
            <person name="Bhattacharya D."/>
            <person name="Klein A.S."/>
            <person name="Badis Y."/>
            <person name="Brodie J."/>
            <person name="Cao Y."/>
            <person name="Collen J."/>
            <person name="Dittami S.M."/>
            <person name="Gachon C.M."/>
            <person name="Green B.R."/>
            <person name="Karpowicz S."/>
            <person name="Kim J.W."/>
            <person name="Kudahl U."/>
            <person name="Lin S."/>
            <person name="Michel G."/>
            <person name="Mittag M."/>
            <person name="Olson B.J."/>
            <person name="Pangilinan J."/>
            <person name="Peng Y."/>
            <person name="Qiu H."/>
            <person name="Shu S."/>
            <person name="Singer J.T."/>
            <person name="Smith A.G."/>
            <person name="Sprecher B.N."/>
            <person name="Wagner V."/>
            <person name="Wang W."/>
            <person name="Wang Z.-Y."/>
            <person name="Yan J."/>
            <person name="Yarish C."/>
            <person name="Zoeuner-Riek S."/>
            <person name="Zhuang Y."/>
            <person name="Zou Y."/>
            <person name="Lindquist E.A."/>
            <person name="Grimwood J."/>
            <person name="Barry K."/>
            <person name="Rokhsar D.S."/>
            <person name="Schmutz J."/>
            <person name="Stiller J.W."/>
            <person name="Grossman A.R."/>
            <person name="Prochnik S.E."/>
        </authorList>
    </citation>
    <scope>NUCLEOTIDE SEQUENCE [LARGE SCALE GENOMIC DNA]</scope>
    <source>
        <strain evidence="7">4086291</strain>
    </source>
</reference>
<dbReference type="PROSITE" id="PS50082">
    <property type="entry name" value="WD_REPEATS_2"/>
    <property type="match status" value="7"/>
</dbReference>
<dbReference type="SUPFAM" id="SSF50978">
    <property type="entry name" value="WD40 repeat-like"/>
    <property type="match status" value="2"/>
</dbReference>
<dbReference type="GO" id="GO:1990234">
    <property type="term" value="C:transferase complex"/>
    <property type="evidence" value="ECO:0007669"/>
    <property type="project" value="UniProtKB-ARBA"/>
</dbReference>
<dbReference type="InterPro" id="IPR036388">
    <property type="entry name" value="WH-like_DNA-bd_sf"/>
</dbReference>
<sequence>MVVAPSSTVSNPYDLPTAEDTSGWRGLMRPCTGHLDTAPTPGDLPSAVDGNRHFNFRPLRRDEVGAPRPAVRVYAAQESEDVRHKGGRWVVELPASGAEPPLRFCASSRSHADAWAHELRLRAAPMVEVWARLSGAVSGAGGAAAAAGASAARRSRLSRFLAGAEDVRLRLANDVLAGVVGVATAVRHDTLYNVGVAAGPLVGVGLDTLLFVGRVFVNVRQAPEMANTLSDRVSGLCNTLAHLILPAVHHIDDASELLLSLGSLVADLEVLAGELHHLVRSRRRRIEHGLFSATTCGRTTLLDSLEACERHAGGLIPLVHVVQGATAGAGVKRLENALLAVPVCVASVPLPELPPNVYVDWNDSTSPPALLYKACMRNGASTSSAVSAEGMGGVGKTTACLAVAHKVADDEDGRKRFPDGVHWLQLSQTTDAADVKTWVCALVSALTRECIAVVDLRAAESSLRTALASMACLLVIDDVWDHDWVSVFTRALADSTASSMLFSTRNAAIGNDESVSISVPLRAEGGPTAEGVLLAHAEAGGVTHLDKNEVRVKRGVSLCGGLALALAVLGALVRKLGWGVALRRVEHDKQQLLSTRTRECPLGYQSLWPCLQASQNGLGTNEDSRSLWRLRFLALCVISTKQLVPLSALEVLWGEPAAATERIATKLCDAALVTLVDQVGTMHLGLHDLLVEYLAHVETMGHPQRTSVHADLVDAYCRRSGLIDKQQVAFGDRNVAVRQLWKLPSDGFVEVSLPRLLVEGGCRTELEVLLCDMFFISWRVMVAGGDCGVYRKDCLTAKLPALDRVATIVEGTWSSSMFWHHAHHQLVAWRIRELFGGGPASETHGLAPHQAAHLSHTAGELLPSPTIHLFGDTQLSPPQERHLWKVEGRRSLACAVASDRAVYVIVSEKSGLLKVFDAESGVEEGCLRGHTSHVTCLATVPGGSSGSGMLVSGSADCTVRVWDVVNKKQVAALEGHTAGVECMVVVGGGSSSGNGGARVVSGSWDGTVRVWDVDNQSVVRVLTGHAAGVECLTVVDSGSSGGGGTLVVSGGWNDTVRSWSIDNGTSERAWRVGGEAVFCLATVSDSARVVSGGMGGRVRVWDMGRPSAVAELDCGDVTVDRLAVVGGGGGPGVECLVIAMSDCTLGLWDMVSGSPMRVLQGRTGRKTFLVPVDGGGGDCGPRLVTSGRRGTVQVWDVDRGMAVEVLKGHVGTVKCLAAVPSGGIGGAARVVSCSTDQTARLWELNDAAASPDPDAATASIPLDGNDQTVTCLTTVCSIGGVGSIQVVSGGKDATLRVWDAASGHLVAVLKAGSHAVCCLAAMGGVVGGRGASVVSGDDKGSVRVWDLSSMAEVAHFQAHSDRVACVAMVASDRNAHGKRVLWEGEKHHVLVWDVEGQEQVAVLKGHTDRVTCLATVSGGSVGGRALVASASYDRTVRVWDVTVGSTIAVLSSGNNSIMSGLAMTSDGIGARLFGTSKLAVHAWDTTTWTPIRTLEHLAEWQDLAVAPSSGADEASPADATCSGSEALVGLRRGAVVLRSTGQCAVFDLVDGQEWLLPGPDATSICMSAMDVIAIGTAGGDVFFGRIR</sequence>
<dbReference type="Gene3D" id="3.40.50.300">
    <property type="entry name" value="P-loop containing nucleotide triphosphate hydrolases"/>
    <property type="match status" value="1"/>
</dbReference>
<feature type="region of interest" description="Disordered" evidence="5">
    <location>
        <begin position="1"/>
        <end position="25"/>
    </location>
</feature>
<protein>
    <recommendedName>
        <fullName evidence="6">NB-ARC domain-containing protein</fullName>
    </recommendedName>
</protein>
<dbReference type="GO" id="GO:0043531">
    <property type="term" value="F:ADP binding"/>
    <property type="evidence" value="ECO:0007669"/>
    <property type="project" value="InterPro"/>
</dbReference>
<evidence type="ECO:0000256" key="5">
    <source>
        <dbReference type="SAM" id="MobiDB-lite"/>
    </source>
</evidence>
<gene>
    <name evidence="7" type="ORF">BU14_0135s0014</name>
</gene>